<accession>A0A235BP31</accession>
<feature type="region of interest" description="Disordered" evidence="1">
    <location>
        <begin position="88"/>
        <end position="107"/>
    </location>
</feature>
<dbReference type="AlphaFoldDB" id="A0A235BP31"/>
<dbReference type="Proteomes" id="UP000215215">
    <property type="component" value="Unassembled WGS sequence"/>
</dbReference>
<evidence type="ECO:0000313" key="3">
    <source>
        <dbReference type="Proteomes" id="UP000215215"/>
    </source>
</evidence>
<reference evidence="2 3" key="1">
    <citation type="submission" date="2017-07" db="EMBL/GenBank/DDBJ databases">
        <title>Recovery of genomes from metagenomes via a dereplication, aggregation, and scoring strategy.</title>
        <authorList>
            <person name="Sieber C.M."/>
            <person name="Probst A.J."/>
            <person name="Sharrar A."/>
            <person name="Thomas B.C."/>
            <person name="Hess M."/>
            <person name="Tringe S.G."/>
            <person name="Banfield J.F."/>
        </authorList>
    </citation>
    <scope>NUCLEOTIDE SEQUENCE [LARGE SCALE GENOMIC DNA]</scope>
    <source>
        <strain evidence="2">JGI_Cruoil_03_44_89</strain>
    </source>
</reference>
<dbReference type="EMBL" id="NOZQ01000195">
    <property type="protein sequence ID" value="OYD14260.1"/>
    <property type="molecule type" value="Genomic_DNA"/>
</dbReference>
<organism evidence="2 3">
    <name type="scientific">candidate division WOR-3 bacterium JGI_Cruoil_03_44_89</name>
    <dbReference type="NCBI Taxonomy" id="1973748"/>
    <lineage>
        <taxon>Bacteria</taxon>
        <taxon>Bacteria division WOR-3</taxon>
    </lineage>
</organism>
<comment type="caution">
    <text evidence="2">The sequence shown here is derived from an EMBL/GenBank/DDBJ whole genome shotgun (WGS) entry which is preliminary data.</text>
</comment>
<protein>
    <submittedName>
        <fullName evidence="2">Uncharacterized protein</fullName>
    </submittedName>
</protein>
<proteinExistence type="predicted"/>
<feature type="compositionally biased region" description="Pro residues" evidence="1">
    <location>
        <begin position="98"/>
        <end position="107"/>
    </location>
</feature>
<gene>
    <name evidence="2" type="ORF">CH333_08445</name>
</gene>
<evidence type="ECO:0000313" key="2">
    <source>
        <dbReference type="EMBL" id="OYD14260.1"/>
    </source>
</evidence>
<name>A0A235BP31_UNCW3</name>
<evidence type="ECO:0000256" key="1">
    <source>
        <dbReference type="SAM" id="MobiDB-lite"/>
    </source>
</evidence>
<sequence length="107" mass="12160">MTFTTKTQRRKRLPRLCLRRGRFVVEKVCLHLCGRVKKLDAPACPYGSVGTGRQGLTLITHDFFIIVVVRRNVIARDVIARDVIARRSRSNPEATSKQPPPDIYSTL</sequence>